<dbReference type="PROSITE" id="PS51900">
    <property type="entry name" value="CB"/>
    <property type="match status" value="1"/>
</dbReference>
<comment type="similarity">
    <text evidence="1">Belongs to the 'phage' integrase family.</text>
</comment>
<dbReference type="EMBL" id="MKIE01000014">
    <property type="protein sequence ID" value="OHW61416.1"/>
    <property type="molecule type" value="Genomic_DNA"/>
</dbReference>
<dbReference type="OrthoDB" id="9803188at2"/>
<evidence type="ECO:0000256" key="4">
    <source>
        <dbReference type="ARBA" id="ARBA00023172"/>
    </source>
</evidence>
<dbReference type="Proteomes" id="UP000180254">
    <property type="component" value="Unassembled WGS sequence"/>
</dbReference>
<evidence type="ECO:0000256" key="2">
    <source>
        <dbReference type="ARBA" id="ARBA00022908"/>
    </source>
</evidence>
<accession>A0A1S1V3Y4</accession>
<dbReference type="SUPFAM" id="SSF56349">
    <property type="entry name" value="DNA breaking-rejoining enzymes"/>
    <property type="match status" value="1"/>
</dbReference>
<dbReference type="InterPro" id="IPR013762">
    <property type="entry name" value="Integrase-like_cat_sf"/>
</dbReference>
<dbReference type="CDD" id="cd01189">
    <property type="entry name" value="INT_ICEBs1_C_like"/>
    <property type="match status" value="1"/>
</dbReference>
<dbReference type="GO" id="GO:0006310">
    <property type="term" value="P:DNA recombination"/>
    <property type="evidence" value="ECO:0007669"/>
    <property type="project" value="UniProtKB-KW"/>
</dbReference>
<evidence type="ECO:0000256" key="1">
    <source>
        <dbReference type="ARBA" id="ARBA00008857"/>
    </source>
</evidence>
<keyword evidence="3 5" id="KW-0238">DNA-binding</keyword>
<sequence>MSGSIEKRGPNTYRLIVSAGFGLNGKRKRHTRTVKCRNKTEAQKELAKFIVEIESGDVSKTTKFSFEAFADKWLSDYGSRNLAPKTMYNYQRYLDTKIVPYIGHIELSKLSPANLLDLYNYLQVDYKKDDGTPLSINSVVKYHRLISSMLNTAIDWQLIKSNPAEKVKPGKMVKPKRDFYNEEELSTLLDALSEAPLKYRVAILVTIATGLRLGELMGLKWDNVDFESCTVTVERASQYLPTKGTFEKDPKNETSRRTISVPQSIIQLVKEYRVSEVEKKLSCGSQWIDSDFMFTQWNGSPMHPDTPSKWFNKFLKENGLKKITFHQLRHTSATILINAGINIRALSARLGHSNTSTTLNIYSHALQSMDQIAADKIESIMFNDVDDLEEKNRVK</sequence>
<dbReference type="STRING" id="39480.EUAN_22660"/>
<dbReference type="PROSITE" id="PS51898">
    <property type="entry name" value="TYR_RECOMBINASE"/>
    <property type="match status" value="1"/>
</dbReference>
<name>A0A1S1V3Y4_9FIRM</name>
<dbReference type="InterPro" id="IPR004107">
    <property type="entry name" value="Integrase_SAM-like_N"/>
</dbReference>
<organism evidence="8 9">
    <name type="scientific">Andreesenia angusta</name>
    <dbReference type="NCBI Taxonomy" id="39480"/>
    <lineage>
        <taxon>Bacteria</taxon>
        <taxon>Bacillati</taxon>
        <taxon>Bacillota</taxon>
        <taxon>Tissierellia</taxon>
        <taxon>Tissierellales</taxon>
        <taxon>Gottschalkiaceae</taxon>
        <taxon>Andreesenia</taxon>
    </lineage>
</organism>
<evidence type="ECO:0000259" key="7">
    <source>
        <dbReference type="PROSITE" id="PS51900"/>
    </source>
</evidence>
<dbReference type="Gene3D" id="1.10.150.130">
    <property type="match status" value="1"/>
</dbReference>
<dbReference type="InterPro" id="IPR050090">
    <property type="entry name" value="Tyrosine_recombinase_XerCD"/>
</dbReference>
<dbReference type="Gene3D" id="1.10.443.10">
    <property type="entry name" value="Intergrase catalytic core"/>
    <property type="match status" value="1"/>
</dbReference>
<dbReference type="InterPro" id="IPR002104">
    <property type="entry name" value="Integrase_catalytic"/>
</dbReference>
<dbReference type="InterPro" id="IPR010998">
    <property type="entry name" value="Integrase_recombinase_N"/>
</dbReference>
<keyword evidence="4" id="KW-0233">DNA recombination</keyword>
<keyword evidence="2" id="KW-0229">DNA integration</keyword>
<dbReference type="AlphaFoldDB" id="A0A1S1V3Y4"/>
<proteinExistence type="inferred from homology"/>
<feature type="domain" description="Tyr recombinase" evidence="6">
    <location>
        <begin position="175"/>
        <end position="375"/>
    </location>
</feature>
<dbReference type="PANTHER" id="PTHR30349:SF64">
    <property type="entry name" value="PROPHAGE INTEGRASE INTD-RELATED"/>
    <property type="match status" value="1"/>
</dbReference>
<dbReference type="PANTHER" id="PTHR30349">
    <property type="entry name" value="PHAGE INTEGRASE-RELATED"/>
    <property type="match status" value="1"/>
</dbReference>
<dbReference type="RefSeq" id="WP_071064531.1">
    <property type="nucleotide sequence ID" value="NZ_MKIE01000014.1"/>
</dbReference>
<reference evidence="8 9" key="1">
    <citation type="submission" date="2016-09" db="EMBL/GenBank/DDBJ databases">
        <title>Genome sequence of Eubacterium angustum.</title>
        <authorList>
            <person name="Poehlein A."/>
            <person name="Daniel R."/>
        </authorList>
    </citation>
    <scope>NUCLEOTIDE SEQUENCE [LARGE SCALE GENOMIC DNA]</scope>
    <source>
        <strain evidence="8 9">DSM 1989</strain>
    </source>
</reference>
<dbReference type="GO" id="GO:0015074">
    <property type="term" value="P:DNA integration"/>
    <property type="evidence" value="ECO:0007669"/>
    <property type="project" value="UniProtKB-KW"/>
</dbReference>
<comment type="caution">
    <text evidence="8">The sequence shown here is derived from an EMBL/GenBank/DDBJ whole genome shotgun (WGS) entry which is preliminary data.</text>
</comment>
<evidence type="ECO:0000259" key="6">
    <source>
        <dbReference type="PROSITE" id="PS51898"/>
    </source>
</evidence>
<dbReference type="InterPro" id="IPR011010">
    <property type="entry name" value="DNA_brk_join_enz"/>
</dbReference>
<evidence type="ECO:0000256" key="3">
    <source>
        <dbReference type="ARBA" id="ARBA00023125"/>
    </source>
</evidence>
<gene>
    <name evidence="8" type="ORF">EUAN_22660</name>
</gene>
<dbReference type="Pfam" id="PF14659">
    <property type="entry name" value="Phage_int_SAM_3"/>
    <property type="match status" value="1"/>
</dbReference>
<evidence type="ECO:0000313" key="8">
    <source>
        <dbReference type="EMBL" id="OHW61416.1"/>
    </source>
</evidence>
<evidence type="ECO:0000313" key="9">
    <source>
        <dbReference type="Proteomes" id="UP000180254"/>
    </source>
</evidence>
<keyword evidence="9" id="KW-1185">Reference proteome</keyword>
<dbReference type="InterPro" id="IPR044068">
    <property type="entry name" value="CB"/>
</dbReference>
<dbReference type="Pfam" id="PF00589">
    <property type="entry name" value="Phage_integrase"/>
    <property type="match status" value="1"/>
</dbReference>
<feature type="domain" description="Core-binding (CB)" evidence="7">
    <location>
        <begin position="64"/>
        <end position="154"/>
    </location>
</feature>
<evidence type="ECO:0000256" key="5">
    <source>
        <dbReference type="PROSITE-ProRule" id="PRU01248"/>
    </source>
</evidence>
<protein>
    <submittedName>
        <fullName evidence="8">Putative prophage phiRv2 integrase</fullName>
    </submittedName>
</protein>
<dbReference type="GO" id="GO:0003677">
    <property type="term" value="F:DNA binding"/>
    <property type="evidence" value="ECO:0007669"/>
    <property type="project" value="UniProtKB-UniRule"/>
</dbReference>